<evidence type="ECO:0000313" key="1">
    <source>
        <dbReference type="EMBL" id="RBW55513.1"/>
    </source>
</evidence>
<dbReference type="OrthoDB" id="9933827at2"/>
<name>A0A366X0M2_9RHOB</name>
<comment type="caution">
    <text evidence="1">The sequence shown here is derived from an EMBL/GenBank/DDBJ whole genome shotgun (WGS) entry which is preliminary data.</text>
</comment>
<organism evidence="1 2">
    <name type="scientific">Phaeobacter gallaeciensis</name>
    <dbReference type="NCBI Taxonomy" id="60890"/>
    <lineage>
        <taxon>Bacteria</taxon>
        <taxon>Pseudomonadati</taxon>
        <taxon>Pseudomonadota</taxon>
        <taxon>Alphaproteobacteria</taxon>
        <taxon>Rhodobacterales</taxon>
        <taxon>Roseobacteraceae</taxon>
        <taxon>Phaeobacter</taxon>
    </lineage>
</organism>
<dbReference type="RefSeq" id="WP_113823382.1">
    <property type="nucleotide sequence ID" value="NZ_QOCE01000029.1"/>
</dbReference>
<gene>
    <name evidence="1" type="ORF">DS909_10380</name>
</gene>
<dbReference type="EMBL" id="QOCE01000029">
    <property type="protein sequence ID" value="RBW55513.1"/>
    <property type="molecule type" value="Genomic_DNA"/>
</dbReference>
<reference evidence="1 2" key="1">
    <citation type="submission" date="2018-07" db="EMBL/GenBank/DDBJ databases">
        <title>Modular assembly of carbohydrate-degrading microbial communities in the ocean.</title>
        <authorList>
            <person name="Enke T.N."/>
            <person name="Datta M.S."/>
            <person name="Schwartzman J.A."/>
            <person name="Cermak N."/>
            <person name="Schmitz D.A."/>
            <person name="Barrere J."/>
            <person name="Cordero O.X."/>
        </authorList>
    </citation>
    <scope>NUCLEOTIDE SEQUENCE [LARGE SCALE GENOMIC DNA]</scope>
    <source>
        <strain evidence="1 2">C3M10</strain>
    </source>
</reference>
<dbReference type="InterPro" id="IPR006311">
    <property type="entry name" value="TAT_signal"/>
</dbReference>
<protein>
    <submittedName>
        <fullName evidence="1">Uncharacterized protein</fullName>
    </submittedName>
</protein>
<dbReference type="PROSITE" id="PS51318">
    <property type="entry name" value="TAT"/>
    <property type="match status" value="1"/>
</dbReference>
<dbReference type="Proteomes" id="UP000252706">
    <property type="component" value="Unassembled WGS sequence"/>
</dbReference>
<proteinExistence type="predicted"/>
<evidence type="ECO:0000313" key="2">
    <source>
        <dbReference type="Proteomes" id="UP000252706"/>
    </source>
</evidence>
<sequence length="765" mass="83541">MLNRRKFLIAAASSPLNGAVGFAAGSNQEYLATAKEVFVSRSAAKEWLASGARLRNGEIFVADQEAYRWRNGAAWIPDMPNVVPQSVPSPKHFGFDPNMRWRQLQEGDLDGINAKVYGPYREAGTNAINGFLLADRYAREAGMGLCRAVGDYFVRSYIRKRADGVQSEWPFDFFAERPDDIRVAIYRADVHKALPKDHGLFGSEIAELVHAELSPSEYSISLNPNGMGGIIRYTPEAGSYIDVCRQFDIKAKWSHSHHLWTNFQTFQIGLNLAASGATWDGDRVIGQYSYPASKPSNRGEHGIVLGSSTGYYTSRPPTKRSDVTLRALICRAASVKKDDNDPFVDSDPSTLTGVFGWITRPSFKVGTFGRSNTKSNMLFLAHWGGKYTPPGGIELLDKTSYALEETWHPEDVKLVFLSQIDRGAHGFKKGWELAAVAGADIGAVTHIGVSHPYWIGVGDVSDAFACDEQRKRVNRAKISVSHQTAIKIAPDPNSEYYGVLYKGTGTSKFEKYPGTDISLQRHGELNVICEGHTIEAVTGTLEAVRLRQFRGCVDLGDCRLLNAKKALYVLGGDGEWTAQLQKFDGLIHVRNNARGSLQGTMVGGPQFRSLGSPLSSTQSGSKERATLYAEGQIFSFITRTAVKKGATKLPIHALKNAWHDINAGDQLDIELSNGSKCSVHATGLFVNGAMSVGVTELPCHLPENTTVIVAQKGVVTLNNAVPSSIPVWLYATVSQDDGDMQQDDAAVETAYITNNGKALGHACKR</sequence>
<dbReference type="AlphaFoldDB" id="A0A366X0M2"/>
<accession>A0A366X0M2</accession>